<dbReference type="AlphaFoldDB" id="A0A1U9NK89"/>
<organism evidence="2 3">
    <name type="scientific">Anaerohalosphaera lusitana</name>
    <dbReference type="NCBI Taxonomy" id="1936003"/>
    <lineage>
        <taxon>Bacteria</taxon>
        <taxon>Pseudomonadati</taxon>
        <taxon>Planctomycetota</taxon>
        <taxon>Phycisphaerae</taxon>
        <taxon>Sedimentisphaerales</taxon>
        <taxon>Anaerohalosphaeraceae</taxon>
        <taxon>Anaerohalosphaera</taxon>
    </lineage>
</organism>
<dbReference type="KEGG" id="alus:STSP2_01502"/>
<evidence type="ECO:0000313" key="3">
    <source>
        <dbReference type="Proteomes" id="UP000189674"/>
    </source>
</evidence>
<reference evidence="3" key="1">
    <citation type="submission" date="2017-02" db="EMBL/GenBank/DDBJ databases">
        <title>Comparative genomics and description of representatives of a novel lineage of planctomycetes thriving in anoxic sediments.</title>
        <authorList>
            <person name="Spring S."/>
            <person name="Bunk B."/>
            <person name="Sproer C."/>
        </authorList>
    </citation>
    <scope>NUCLEOTIDE SEQUENCE [LARGE SCALE GENOMIC DNA]</scope>
    <source>
        <strain evidence="3">ST-NAGAB-D1</strain>
    </source>
</reference>
<proteinExistence type="predicted"/>
<evidence type="ECO:0000259" key="1">
    <source>
        <dbReference type="Pfam" id="PF13338"/>
    </source>
</evidence>
<accession>A0A1U9NK89</accession>
<feature type="domain" description="AbiEi antitoxin N-terminal" evidence="1">
    <location>
        <begin position="8"/>
        <end position="52"/>
    </location>
</feature>
<dbReference type="Pfam" id="PF13338">
    <property type="entry name" value="AbiEi_4"/>
    <property type="match status" value="1"/>
</dbReference>
<dbReference type="EMBL" id="CP019791">
    <property type="protein sequence ID" value="AQT68343.1"/>
    <property type="molecule type" value="Genomic_DNA"/>
</dbReference>
<gene>
    <name evidence="2" type="ORF">STSP2_01502</name>
</gene>
<dbReference type="RefSeq" id="WP_146661258.1">
    <property type="nucleotide sequence ID" value="NZ_CP019791.1"/>
</dbReference>
<dbReference type="InterPro" id="IPR025159">
    <property type="entry name" value="AbiEi_N"/>
</dbReference>
<name>A0A1U9NK89_9BACT</name>
<dbReference type="Proteomes" id="UP000189674">
    <property type="component" value="Chromosome"/>
</dbReference>
<protein>
    <recommendedName>
        <fullName evidence="1">AbiEi antitoxin N-terminal domain-containing protein</fullName>
    </recommendedName>
</protein>
<dbReference type="STRING" id="1936003.STSP2_01502"/>
<keyword evidence="3" id="KW-1185">Reference proteome</keyword>
<dbReference type="OrthoDB" id="9801429at2"/>
<sequence length="198" mass="22367">MKEMTKKIIDIANQKGRITSADLVDIGASRTSLAYLASRGILRRIARGIYVPAGRIADNETFQSVSLAIPHGVICLLSALQFHEITTQMPVEVWIAIKRNQTVPKYKDNPLRIVYVSETHFACGIEEHQMQGVTVRVYSPAKTVVDCFKFRNKIGIDVAREALKESLAQGKANVDEIYRYAKICRMLNVMRPYLEIVR</sequence>
<evidence type="ECO:0000313" key="2">
    <source>
        <dbReference type="EMBL" id="AQT68343.1"/>
    </source>
</evidence>